<reference evidence="2 3" key="1">
    <citation type="submission" date="2022-10" db="EMBL/GenBank/DDBJ databases">
        <title>High-quality genome sequences of two octocoral-associated bacteria, Endozoicomonas euniceicola EF212 and Endozoicomonas gorgoniicola PS125.</title>
        <authorList>
            <person name="Chiou Y.-J."/>
            <person name="Chen Y.-H."/>
        </authorList>
    </citation>
    <scope>NUCLEOTIDE SEQUENCE [LARGE SCALE GENOMIC DNA]</scope>
    <source>
        <strain evidence="2 3">PS125</strain>
    </source>
</reference>
<comment type="caution">
    <text evidence="2">The sequence shown here is derived from an EMBL/GenBank/DDBJ whole genome shotgun (WGS) entry which is preliminary data.</text>
</comment>
<keyword evidence="1" id="KW-0472">Membrane</keyword>
<keyword evidence="3" id="KW-1185">Reference proteome</keyword>
<proteinExistence type="predicted"/>
<keyword evidence="1" id="KW-1133">Transmembrane helix</keyword>
<evidence type="ECO:0000313" key="3">
    <source>
        <dbReference type="Proteomes" id="UP001209854"/>
    </source>
</evidence>
<sequence>MDGIAQIIITVSQFFRNNLTLIAIALTAVAVVFGGRTLSALCSNWTARMHGVLRIPVRAAFNLALFGAVFSFVPYWLASLLAYFNNYTLAPVLLALFILVGLASDRYTR</sequence>
<protein>
    <submittedName>
        <fullName evidence="2">DUF3392 family protein</fullName>
    </submittedName>
</protein>
<dbReference type="Proteomes" id="UP001209854">
    <property type="component" value="Unassembled WGS sequence"/>
</dbReference>
<gene>
    <name evidence="2" type="ORF">NX722_20635</name>
</gene>
<feature type="transmembrane region" description="Helical" evidence="1">
    <location>
        <begin position="84"/>
        <end position="103"/>
    </location>
</feature>
<dbReference type="EMBL" id="JAPFCC010000001">
    <property type="protein sequence ID" value="MCW7554983.1"/>
    <property type="molecule type" value="Genomic_DNA"/>
</dbReference>
<dbReference type="InterPro" id="IPR021813">
    <property type="entry name" value="DUF3392"/>
</dbReference>
<dbReference type="Pfam" id="PF11872">
    <property type="entry name" value="DUF3392"/>
    <property type="match status" value="1"/>
</dbReference>
<evidence type="ECO:0000256" key="1">
    <source>
        <dbReference type="SAM" id="Phobius"/>
    </source>
</evidence>
<feature type="transmembrane region" description="Helical" evidence="1">
    <location>
        <begin position="19"/>
        <end position="38"/>
    </location>
</feature>
<feature type="transmembrane region" description="Helical" evidence="1">
    <location>
        <begin position="59"/>
        <end position="78"/>
    </location>
</feature>
<evidence type="ECO:0000313" key="2">
    <source>
        <dbReference type="EMBL" id="MCW7554983.1"/>
    </source>
</evidence>
<dbReference type="RefSeq" id="WP_262564746.1">
    <property type="nucleotide sequence ID" value="NZ_JAPFCC010000001.1"/>
</dbReference>
<accession>A0ABT3N0X4</accession>
<keyword evidence="1" id="KW-0812">Transmembrane</keyword>
<organism evidence="2 3">
    <name type="scientific">Endozoicomonas gorgoniicola</name>
    <dbReference type="NCBI Taxonomy" id="1234144"/>
    <lineage>
        <taxon>Bacteria</taxon>
        <taxon>Pseudomonadati</taxon>
        <taxon>Pseudomonadota</taxon>
        <taxon>Gammaproteobacteria</taxon>
        <taxon>Oceanospirillales</taxon>
        <taxon>Endozoicomonadaceae</taxon>
        <taxon>Endozoicomonas</taxon>
    </lineage>
</organism>
<name>A0ABT3N0X4_9GAMM</name>